<dbReference type="PANTHER" id="PTHR16127">
    <property type="entry name" value="TAXILIN"/>
    <property type="match status" value="1"/>
</dbReference>
<dbReference type="GeneTree" id="ENSGT00940000158303"/>
<feature type="compositionally biased region" description="Polar residues" evidence="3">
    <location>
        <begin position="11"/>
        <end position="21"/>
    </location>
</feature>
<comment type="similarity">
    <text evidence="1">Belongs to the taxilin family.</text>
</comment>
<organism evidence="4 5">
    <name type="scientific">Saimiri boliviensis boliviensis</name>
    <name type="common">Bolivian squirrel monkey</name>
    <dbReference type="NCBI Taxonomy" id="39432"/>
    <lineage>
        <taxon>Eukaryota</taxon>
        <taxon>Metazoa</taxon>
        <taxon>Chordata</taxon>
        <taxon>Craniata</taxon>
        <taxon>Vertebrata</taxon>
        <taxon>Euteleostomi</taxon>
        <taxon>Mammalia</taxon>
        <taxon>Eutheria</taxon>
        <taxon>Euarchontoglires</taxon>
        <taxon>Primates</taxon>
        <taxon>Haplorrhini</taxon>
        <taxon>Platyrrhini</taxon>
        <taxon>Cebidae</taxon>
        <taxon>Saimiriinae</taxon>
        <taxon>Saimiri</taxon>
    </lineage>
</organism>
<dbReference type="OMA" id="REEXLAL"/>
<feature type="coiled-coil region" evidence="2">
    <location>
        <begin position="266"/>
        <end position="297"/>
    </location>
</feature>
<keyword evidence="5" id="KW-1185">Reference proteome</keyword>
<feature type="compositionally biased region" description="Basic and acidic residues" evidence="3">
    <location>
        <begin position="140"/>
        <end position="155"/>
    </location>
</feature>
<reference evidence="4" key="2">
    <citation type="submission" date="2025-09" db="UniProtKB">
        <authorList>
            <consortium name="Ensembl"/>
        </authorList>
    </citation>
    <scope>IDENTIFICATION</scope>
</reference>
<dbReference type="GO" id="GO:0019905">
    <property type="term" value="F:syntaxin binding"/>
    <property type="evidence" value="ECO:0007669"/>
    <property type="project" value="InterPro"/>
</dbReference>
<keyword evidence="2" id="KW-0175">Coiled coil</keyword>
<evidence type="ECO:0000256" key="3">
    <source>
        <dbReference type="SAM" id="MobiDB-lite"/>
    </source>
</evidence>
<evidence type="ECO:0000313" key="5">
    <source>
        <dbReference type="Proteomes" id="UP000233220"/>
    </source>
</evidence>
<gene>
    <name evidence="4" type="primary">TXLNA</name>
</gene>
<feature type="compositionally biased region" description="Polar residues" evidence="3">
    <location>
        <begin position="459"/>
        <end position="478"/>
    </location>
</feature>
<proteinExistence type="inferred from homology"/>
<feature type="region of interest" description="Disordered" evidence="3">
    <location>
        <begin position="416"/>
        <end position="478"/>
    </location>
</feature>
<feature type="compositionally biased region" description="Basic and acidic residues" evidence="3">
    <location>
        <begin position="70"/>
        <end position="80"/>
    </location>
</feature>
<dbReference type="Proteomes" id="UP000233220">
    <property type="component" value="Unplaced"/>
</dbReference>
<dbReference type="Pfam" id="PF09728">
    <property type="entry name" value="Taxilin"/>
    <property type="match status" value="1"/>
</dbReference>
<name>A0A2K6V139_SAIBB</name>
<dbReference type="InterPro" id="IPR026183">
    <property type="entry name" value="Taxilin_fam"/>
</dbReference>
<dbReference type="GO" id="GO:0042113">
    <property type="term" value="P:B cell activation"/>
    <property type="evidence" value="ECO:0007669"/>
    <property type="project" value="Ensembl"/>
</dbReference>
<sequence length="478" mass="53464">MKNQDKKNGAAKQSNPKSSPGQPEAGPEGTQERPSQAAPAAEAEGPGGGQPPRKPEGAQAKTAQSGALRDVSEELSRQLEDILSTYCVDNNQGGTGEDGAQGEPEDAEKSRTYVARNGEPEPSPVVNGEKVPSKGEPGTEEIRPSDDVGDRDHRRPQEKKKAKGLGKEITLLMQTLNTLSTPEEKLAALCKKYAELLEEHRNSQKQMKLLQKKQSQLVQEKDHLRSEHSKAVLARSKLESLCRELQRHNRSLKHIDKVFKHKDLQQQLVDAKLQQAQEMLKEAEERHQREKDFLLKEAVESQRMCELMKQQETHLKQQLALYTEKFEEFQNTLSKSSEVFTTFKQEMEKMTKKIKKLEKETTMYRSRWESSNKALLEMAEEKTVRDKELEGLQIKIQRLEKLCRALQTERNDLNKRVQDLSAGGQGSLTDSGSERRPEGPGAQAPSSPRVTEAPCYPGAQSTEASGQTGPQEPTSARA</sequence>
<evidence type="ECO:0000256" key="2">
    <source>
        <dbReference type="SAM" id="Coils"/>
    </source>
</evidence>
<dbReference type="AlphaFoldDB" id="A0A2K6V139"/>
<feature type="region of interest" description="Disordered" evidence="3">
    <location>
        <begin position="1"/>
        <end position="164"/>
    </location>
</feature>
<accession>A0A2K6V139</accession>
<dbReference type="Ensembl" id="ENSSBOT00000054779.1">
    <property type="protein sequence ID" value="ENSSBOP00000037835.1"/>
    <property type="gene ID" value="ENSSBOG00000035001.1"/>
</dbReference>
<dbReference type="SUPFAM" id="SSF57997">
    <property type="entry name" value="Tropomyosin"/>
    <property type="match status" value="1"/>
</dbReference>
<evidence type="ECO:0000256" key="1">
    <source>
        <dbReference type="ARBA" id="ARBA00009550"/>
    </source>
</evidence>
<reference evidence="4" key="1">
    <citation type="submission" date="2025-08" db="UniProtKB">
        <authorList>
            <consortium name="Ensembl"/>
        </authorList>
    </citation>
    <scope>IDENTIFICATION</scope>
</reference>
<dbReference type="GO" id="GO:0005737">
    <property type="term" value="C:cytoplasm"/>
    <property type="evidence" value="ECO:0007669"/>
    <property type="project" value="Ensembl"/>
</dbReference>
<feature type="coiled-coil region" evidence="2">
    <location>
        <begin position="186"/>
        <end position="227"/>
    </location>
</feature>
<dbReference type="STRING" id="39432.ENSSBOP00000037835"/>
<protein>
    <submittedName>
        <fullName evidence="4">Taxilin alpha</fullName>
    </submittedName>
</protein>
<evidence type="ECO:0000313" key="4">
    <source>
        <dbReference type="Ensembl" id="ENSSBOP00000037835.1"/>
    </source>
</evidence>
<dbReference type="PANTHER" id="PTHR16127:SF12">
    <property type="entry name" value="ALPHA-TAXILIN"/>
    <property type="match status" value="1"/>
</dbReference>